<accession>A0A381NE97</accession>
<name>A0A381NE97_9ZZZZ</name>
<evidence type="ECO:0000256" key="4">
    <source>
        <dbReference type="ARBA" id="ARBA00022692"/>
    </source>
</evidence>
<sequence>MTLSFLSISMVLALIWSAFWWSDFCNSLVITRINFGKTNVLDTREYEESLGEIIGINPDQVRLNDISDLMESHPYVKAARVSHQFPGIIQIEIMEREPIAILKSQPMVMLDADGVVLPDLNNLGDFNLPILTNFNPEPKLYPVGKRALSVKVKECINWLSRIQIDYESLYNNLSEMKMTSTNDLELILSDHPTHIYLGQDRLWSRFEILKQFELELGQKKISDYTYLDMRYENQIITKGRQS</sequence>
<evidence type="ECO:0000256" key="2">
    <source>
        <dbReference type="ARBA" id="ARBA00022519"/>
    </source>
</evidence>
<protein>
    <submittedName>
        <fullName evidence="9">Uncharacterized protein</fullName>
    </submittedName>
</protein>
<keyword evidence="4" id="KW-0812">Transmembrane</keyword>
<keyword evidence="1" id="KW-1003">Cell membrane</keyword>
<keyword evidence="5" id="KW-0472">Membrane</keyword>
<evidence type="ECO:0000256" key="6">
    <source>
        <dbReference type="ARBA" id="ARBA00023306"/>
    </source>
</evidence>
<dbReference type="PANTHER" id="PTHR35851">
    <property type="entry name" value="CELL DIVISION PROTEIN FTSQ"/>
    <property type="match status" value="1"/>
</dbReference>
<dbReference type="PANTHER" id="PTHR35851:SF1">
    <property type="entry name" value="CELL DIVISION PROTEIN FTSQ"/>
    <property type="match status" value="1"/>
</dbReference>
<evidence type="ECO:0000256" key="1">
    <source>
        <dbReference type="ARBA" id="ARBA00022475"/>
    </source>
</evidence>
<dbReference type="GO" id="GO:0090529">
    <property type="term" value="P:cell septum assembly"/>
    <property type="evidence" value="ECO:0007669"/>
    <property type="project" value="InterPro"/>
</dbReference>
<feature type="domain" description="POTRA" evidence="8">
    <location>
        <begin position="46"/>
        <end position="96"/>
    </location>
</feature>
<dbReference type="InterPro" id="IPR013685">
    <property type="entry name" value="POTRA_FtsQ_type"/>
</dbReference>
<gene>
    <name evidence="9" type="ORF">METZ01_LOCUS5573</name>
</gene>
<reference evidence="9" key="1">
    <citation type="submission" date="2018-05" db="EMBL/GenBank/DDBJ databases">
        <authorList>
            <person name="Lanie J.A."/>
            <person name="Ng W.-L."/>
            <person name="Kazmierczak K.M."/>
            <person name="Andrzejewski T.M."/>
            <person name="Davidsen T.M."/>
            <person name="Wayne K.J."/>
            <person name="Tettelin H."/>
            <person name="Glass J.I."/>
            <person name="Rusch D."/>
            <person name="Podicherti R."/>
            <person name="Tsui H.-C.T."/>
            <person name="Winkler M.E."/>
        </authorList>
    </citation>
    <scope>NUCLEOTIDE SEQUENCE</scope>
</reference>
<evidence type="ECO:0000259" key="7">
    <source>
        <dbReference type="Pfam" id="PF03799"/>
    </source>
</evidence>
<keyword evidence="3" id="KW-0132">Cell division</keyword>
<dbReference type="Gene3D" id="3.10.20.310">
    <property type="entry name" value="membrane protein fhac"/>
    <property type="match status" value="1"/>
</dbReference>
<dbReference type="InterPro" id="IPR026579">
    <property type="entry name" value="FtsQ"/>
</dbReference>
<evidence type="ECO:0000259" key="8">
    <source>
        <dbReference type="Pfam" id="PF08478"/>
    </source>
</evidence>
<evidence type="ECO:0000313" key="9">
    <source>
        <dbReference type="EMBL" id="SUZ52719.1"/>
    </source>
</evidence>
<feature type="domain" description="Cell division protein FtsQ/DivIB C-terminal" evidence="7">
    <location>
        <begin position="108"/>
        <end position="230"/>
    </location>
</feature>
<keyword evidence="2" id="KW-0997">Cell inner membrane</keyword>
<organism evidence="9">
    <name type="scientific">marine metagenome</name>
    <dbReference type="NCBI Taxonomy" id="408172"/>
    <lineage>
        <taxon>unclassified sequences</taxon>
        <taxon>metagenomes</taxon>
        <taxon>ecological metagenomes</taxon>
    </lineage>
</organism>
<dbReference type="Pfam" id="PF08478">
    <property type="entry name" value="POTRA_1"/>
    <property type="match status" value="1"/>
</dbReference>
<evidence type="ECO:0000256" key="5">
    <source>
        <dbReference type="ARBA" id="ARBA00022989"/>
    </source>
</evidence>
<proteinExistence type="predicted"/>
<dbReference type="InterPro" id="IPR005548">
    <property type="entry name" value="Cell_div_FtsQ/DivIB_C"/>
</dbReference>
<dbReference type="EMBL" id="UINC01000290">
    <property type="protein sequence ID" value="SUZ52719.1"/>
    <property type="molecule type" value="Genomic_DNA"/>
</dbReference>
<evidence type="ECO:0000256" key="3">
    <source>
        <dbReference type="ARBA" id="ARBA00022618"/>
    </source>
</evidence>
<dbReference type="Pfam" id="PF03799">
    <property type="entry name" value="FtsQ_DivIB_C"/>
    <property type="match status" value="1"/>
</dbReference>
<keyword evidence="6" id="KW-0131">Cell cycle</keyword>
<keyword evidence="5" id="KW-1133">Transmembrane helix</keyword>
<dbReference type="AlphaFoldDB" id="A0A381NE97"/>